<dbReference type="Proteomes" id="UP000325081">
    <property type="component" value="Unassembled WGS sequence"/>
</dbReference>
<name>A0A5A7R7E9_STRAF</name>
<evidence type="ECO:0000313" key="1">
    <source>
        <dbReference type="EMBL" id="GER53429.1"/>
    </source>
</evidence>
<proteinExistence type="predicted"/>
<gene>
    <name evidence="1" type="ORF">STAS_30939</name>
</gene>
<sequence length="157" mass="16237">MALSRAAVPSLQSCPSPSVRVLESAWSMFVLAPNPGRLLTPNALPTVVPHHPNRPHIKGAYVQLNGGELGSKEKGGDGTVVPGVEVVGGGWWLLPLPPVGGDGVVWWRPPPPLPLPLGGLPQLAGGVPWDGVGVRWPPPEPCGGGTIGRFGTANKIK</sequence>
<dbReference type="AlphaFoldDB" id="A0A5A7R7E9"/>
<organism evidence="1 2">
    <name type="scientific">Striga asiatica</name>
    <name type="common">Asiatic witchweed</name>
    <name type="synonym">Buchnera asiatica</name>
    <dbReference type="NCBI Taxonomy" id="4170"/>
    <lineage>
        <taxon>Eukaryota</taxon>
        <taxon>Viridiplantae</taxon>
        <taxon>Streptophyta</taxon>
        <taxon>Embryophyta</taxon>
        <taxon>Tracheophyta</taxon>
        <taxon>Spermatophyta</taxon>
        <taxon>Magnoliopsida</taxon>
        <taxon>eudicotyledons</taxon>
        <taxon>Gunneridae</taxon>
        <taxon>Pentapetalae</taxon>
        <taxon>asterids</taxon>
        <taxon>lamiids</taxon>
        <taxon>Lamiales</taxon>
        <taxon>Orobanchaceae</taxon>
        <taxon>Buchnereae</taxon>
        <taxon>Striga</taxon>
    </lineage>
</organism>
<dbReference type="EMBL" id="BKCP01010515">
    <property type="protein sequence ID" value="GER53429.1"/>
    <property type="molecule type" value="Genomic_DNA"/>
</dbReference>
<keyword evidence="2" id="KW-1185">Reference proteome</keyword>
<reference evidence="2" key="1">
    <citation type="journal article" date="2019" name="Curr. Biol.">
        <title>Genome Sequence of Striga asiatica Provides Insight into the Evolution of Plant Parasitism.</title>
        <authorList>
            <person name="Yoshida S."/>
            <person name="Kim S."/>
            <person name="Wafula E.K."/>
            <person name="Tanskanen J."/>
            <person name="Kim Y.M."/>
            <person name="Honaas L."/>
            <person name="Yang Z."/>
            <person name="Spallek T."/>
            <person name="Conn C.E."/>
            <person name="Ichihashi Y."/>
            <person name="Cheong K."/>
            <person name="Cui S."/>
            <person name="Der J.P."/>
            <person name="Gundlach H."/>
            <person name="Jiao Y."/>
            <person name="Hori C."/>
            <person name="Ishida J.K."/>
            <person name="Kasahara H."/>
            <person name="Kiba T."/>
            <person name="Kim M.S."/>
            <person name="Koo N."/>
            <person name="Laohavisit A."/>
            <person name="Lee Y.H."/>
            <person name="Lumba S."/>
            <person name="McCourt P."/>
            <person name="Mortimer J.C."/>
            <person name="Mutuku J.M."/>
            <person name="Nomura T."/>
            <person name="Sasaki-Sekimoto Y."/>
            <person name="Seto Y."/>
            <person name="Wang Y."/>
            <person name="Wakatake T."/>
            <person name="Sakakibara H."/>
            <person name="Demura T."/>
            <person name="Yamaguchi S."/>
            <person name="Yoneyama K."/>
            <person name="Manabe R.I."/>
            <person name="Nelson D.C."/>
            <person name="Schulman A.H."/>
            <person name="Timko M.P."/>
            <person name="dePamphilis C.W."/>
            <person name="Choi D."/>
            <person name="Shirasu K."/>
        </authorList>
    </citation>
    <scope>NUCLEOTIDE SEQUENCE [LARGE SCALE GENOMIC DNA]</scope>
    <source>
        <strain evidence="2">cv. UVA1</strain>
    </source>
</reference>
<evidence type="ECO:0000313" key="2">
    <source>
        <dbReference type="Proteomes" id="UP000325081"/>
    </source>
</evidence>
<comment type="caution">
    <text evidence="1">The sequence shown here is derived from an EMBL/GenBank/DDBJ whole genome shotgun (WGS) entry which is preliminary data.</text>
</comment>
<protein>
    <submittedName>
        <fullName evidence="1">Aldehyde dehydrogenase 3F1</fullName>
    </submittedName>
</protein>
<accession>A0A5A7R7E9</accession>